<comment type="caution">
    <text evidence="2">The sequence shown here is derived from an EMBL/GenBank/DDBJ whole genome shotgun (WGS) entry which is preliminary data.</text>
</comment>
<keyword evidence="1" id="KW-0175">Coiled coil</keyword>
<gene>
    <name evidence="2" type="ORF">IRJ16_17225</name>
</gene>
<keyword evidence="3" id="KW-1185">Reference proteome</keyword>
<evidence type="ECO:0000256" key="1">
    <source>
        <dbReference type="SAM" id="Coils"/>
    </source>
</evidence>
<evidence type="ECO:0000313" key="2">
    <source>
        <dbReference type="EMBL" id="MBE9663632.1"/>
    </source>
</evidence>
<name>A0A929KZT4_9SPHI</name>
<feature type="coiled-coil region" evidence="1">
    <location>
        <begin position="77"/>
        <end position="104"/>
    </location>
</feature>
<protein>
    <submittedName>
        <fullName evidence="2">Uncharacterized protein</fullName>
    </submittedName>
</protein>
<accession>A0A929KZT4</accession>
<evidence type="ECO:0000313" key="3">
    <source>
        <dbReference type="Proteomes" id="UP000622475"/>
    </source>
</evidence>
<dbReference type="RefSeq" id="WP_194112871.1">
    <property type="nucleotide sequence ID" value="NZ_JADFFL010000007.1"/>
</dbReference>
<proteinExistence type="predicted"/>
<dbReference type="EMBL" id="JADFFL010000007">
    <property type="protein sequence ID" value="MBE9663632.1"/>
    <property type="molecule type" value="Genomic_DNA"/>
</dbReference>
<organism evidence="2 3">
    <name type="scientific">Mucilaginibacter myungsuensis</name>
    <dbReference type="NCBI Taxonomy" id="649104"/>
    <lineage>
        <taxon>Bacteria</taxon>
        <taxon>Pseudomonadati</taxon>
        <taxon>Bacteroidota</taxon>
        <taxon>Sphingobacteriia</taxon>
        <taxon>Sphingobacteriales</taxon>
        <taxon>Sphingobacteriaceae</taxon>
        <taxon>Mucilaginibacter</taxon>
    </lineage>
</organism>
<dbReference type="Proteomes" id="UP000622475">
    <property type="component" value="Unassembled WGS sequence"/>
</dbReference>
<dbReference type="AlphaFoldDB" id="A0A929KZT4"/>
<reference evidence="2" key="1">
    <citation type="submission" date="2020-10" db="EMBL/GenBank/DDBJ databases">
        <title>Mucilaginibacter mali sp. nov., isolated from rhizosphere soil of apple orchard.</title>
        <authorList>
            <person name="Lee J.-S."/>
            <person name="Kim H.S."/>
            <person name="Kim J.-S."/>
        </authorList>
    </citation>
    <scope>NUCLEOTIDE SEQUENCE</scope>
    <source>
        <strain evidence="2">KCTC 22746</strain>
    </source>
</reference>
<sequence length="107" mass="12557">MDYNIITLEIATLLIHFDHYDQLLAGPTEEQIKIRNKKKEHLAEFLKEADLPEGIYLTQPITEWTNSITQSLPKVKNKDIHELVEKLEKDVKKIKKLYKETVKKEVA</sequence>